<reference evidence="4 7" key="2">
    <citation type="journal article" date="2019" name="Int. J. Syst. Evol. Microbiol.">
        <title>The Global Catalogue of Microorganisms (GCM) 10K type strain sequencing project: providing services to taxonomists for standard genome sequencing and annotation.</title>
        <authorList>
            <consortium name="The Broad Institute Genomics Platform"/>
            <consortium name="The Broad Institute Genome Sequencing Center for Infectious Disease"/>
            <person name="Wu L."/>
            <person name="Ma J."/>
        </authorList>
    </citation>
    <scope>NUCLEOTIDE SEQUENCE [LARGE SCALE GENOMIC DNA]</scope>
    <source>
        <strain evidence="4 7">JCM 10664</strain>
    </source>
</reference>
<feature type="region of interest" description="Disordered" evidence="1">
    <location>
        <begin position="224"/>
        <end position="425"/>
    </location>
</feature>
<dbReference type="Proteomes" id="UP001500220">
    <property type="component" value="Unassembled WGS sequence"/>
</dbReference>
<feature type="compositionally biased region" description="Polar residues" evidence="1">
    <location>
        <begin position="735"/>
        <end position="744"/>
    </location>
</feature>
<dbReference type="PANTHER" id="PTHR42059">
    <property type="entry name" value="TNT DOMAIN-CONTAINING PROTEIN"/>
    <property type="match status" value="1"/>
</dbReference>
<gene>
    <name evidence="4" type="ORF">GCM10009545_31200</name>
    <name evidence="5" type="ORF">GCM10011581_12990</name>
</gene>
<evidence type="ECO:0000313" key="4">
    <source>
        <dbReference type="EMBL" id="GAA0526605.1"/>
    </source>
</evidence>
<evidence type="ECO:0000313" key="6">
    <source>
        <dbReference type="Proteomes" id="UP000597989"/>
    </source>
</evidence>
<feature type="compositionally biased region" description="Pro residues" evidence="1">
    <location>
        <begin position="329"/>
        <end position="347"/>
    </location>
</feature>
<evidence type="ECO:0008006" key="8">
    <source>
        <dbReference type="Google" id="ProtNLM"/>
    </source>
</evidence>
<proteinExistence type="predicted"/>
<evidence type="ECO:0000313" key="7">
    <source>
        <dbReference type="Proteomes" id="UP001500220"/>
    </source>
</evidence>
<comment type="caution">
    <text evidence="5">The sequence shown here is derived from an EMBL/GenBank/DDBJ whole genome shotgun (WGS) entry which is preliminary data.</text>
</comment>
<dbReference type="Pfam" id="PF14021">
    <property type="entry name" value="TNT"/>
    <property type="match status" value="1"/>
</dbReference>
<feature type="compositionally biased region" description="Low complexity" evidence="1">
    <location>
        <begin position="388"/>
        <end position="399"/>
    </location>
</feature>
<feature type="compositionally biased region" description="Basic and acidic residues" evidence="1">
    <location>
        <begin position="718"/>
        <end position="734"/>
    </location>
</feature>
<feature type="region of interest" description="Disordered" evidence="1">
    <location>
        <begin position="455"/>
        <end position="481"/>
    </location>
</feature>
<feature type="compositionally biased region" description="Gly residues" evidence="1">
    <location>
        <begin position="746"/>
        <end position="757"/>
    </location>
</feature>
<dbReference type="Pfam" id="PF25547">
    <property type="entry name" value="WXG100_2"/>
    <property type="match status" value="1"/>
</dbReference>
<dbReference type="Proteomes" id="UP000597989">
    <property type="component" value="Unassembled WGS sequence"/>
</dbReference>
<dbReference type="InterPro" id="IPR053024">
    <property type="entry name" value="Fungal_surface_NADase"/>
</dbReference>
<evidence type="ECO:0000259" key="2">
    <source>
        <dbReference type="Pfam" id="PF14021"/>
    </source>
</evidence>
<evidence type="ECO:0000313" key="5">
    <source>
        <dbReference type="EMBL" id="GGI77309.1"/>
    </source>
</evidence>
<reference evidence="5 6" key="1">
    <citation type="journal article" date="2014" name="Int. J. Syst. Evol. Microbiol.">
        <title>Complete genome sequence of Corynebacterium casei LMG S-19264T (=DSM 44701T), isolated from a smear-ripened cheese.</title>
        <authorList>
            <consortium name="US DOE Joint Genome Institute (JGI-PGF)"/>
            <person name="Walter F."/>
            <person name="Albersmeier A."/>
            <person name="Kalinowski J."/>
            <person name="Ruckert C."/>
        </authorList>
    </citation>
    <scope>NUCLEOTIDE SEQUENCE [LARGE SCALE GENOMIC DNA]</scope>
    <source>
        <strain evidence="5 6">CGMCC 4.7206</strain>
    </source>
</reference>
<keyword evidence="7" id="KW-1185">Reference proteome</keyword>
<feature type="domain" description="TNT" evidence="2">
    <location>
        <begin position="567"/>
        <end position="651"/>
    </location>
</feature>
<dbReference type="RefSeq" id="WP_188986356.1">
    <property type="nucleotide sequence ID" value="NZ_BAAAHC010000011.1"/>
</dbReference>
<dbReference type="GO" id="GO:0050135">
    <property type="term" value="F:NADP+ nucleosidase activity"/>
    <property type="evidence" value="ECO:0007669"/>
    <property type="project" value="InterPro"/>
</dbReference>
<dbReference type="EMBL" id="BAAAHC010000011">
    <property type="protein sequence ID" value="GAA0526605.1"/>
    <property type="molecule type" value="Genomic_DNA"/>
</dbReference>
<dbReference type="EMBL" id="BMMT01000003">
    <property type="protein sequence ID" value="GGI77309.1"/>
    <property type="molecule type" value="Genomic_DNA"/>
</dbReference>
<dbReference type="InterPro" id="IPR057746">
    <property type="entry name" value="CpnT-like_N"/>
</dbReference>
<sequence>MGIELPAELRDVAARAGARWPEADEDAMRAAASAWRAAARSIDALAGSADSAAQSALAAFDGDAAQAARREWNGLVADDGMLPSSARQCRAAADRLEHAAEQIGAAKVQLVRELVNLAKQTDAAEQAAAAGHPQALAALDSALHGVAANVAKVHETLAKAVDLDSGVLVEPTSIRLPSGATSLASSTVDSVGAVAGHLGGGVGSAAKDVAGDVGAAADELTSGAGSVADGDGQASGVADDVGSAAEHVGTSAGEAISRGAAGAWQGDAEHTGPVRVDARGWAPGLADAGTGPIPTVGDHPARPGWMPAGTDPASSTAPHQVRSAWAAAPQPPPPPAAPGFAAPPPAVPGGHFAAPPAHQPPTTAPPVSAARPPMPPAAARGPISFGSQPVPQVRQVPRAPLRPLPAPVAPPPPPQPEPSQRPLRQAGRNPDVVAFVLHQFPIGYLPVAASHASRQLPVPESPDARRPGLRFPPQDHPQSHLVDDSAALERARSTEVYAAARRDREEREEPERLPAELVADHEPFGELSEWEWEHRFVVRDGERSEYAWPPAAEFPEGGVEPAEPVVLAPDAVIDCLGGGDGRVAFAAGTAFAQRSLPPEDRDRAYRRYRVMRPLPVWQSVAAPWFAQPGGGIRYRTTYSLVDLVALGYLVELTRARANAEATTLRLDRSAANPRQQDGVCAPLRAVAPQGIASEGDESDAAARDDSAPEVPQATDGEPTARDSDAAESGRRAGEDSTTVRTTHVTEGGGASARGKPGGAAVETVRITQGDREAGTADAAGAADDEATQEAGN</sequence>
<feature type="region of interest" description="Disordered" evidence="1">
    <location>
        <begin position="692"/>
        <end position="792"/>
    </location>
</feature>
<accession>A0A917N8A3</accession>
<evidence type="ECO:0000256" key="1">
    <source>
        <dbReference type="SAM" id="MobiDB-lite"/>
    </source>
</evidence>
<name>A0A917N8A3_9PSEU</name>
<dbReference type="InterPro" id="IPR025331">
    <property type="entry name" value="TNT"/>
</dbReference>
<protein>
    <recommendedName>
        <fullName evidence="8">DUF4237 domain-containing protein</fullName>
    </recommendedName>
</protein>
<feature type="compositionally biased region" description="Acidic residues" evidence="1">
    <location>
        <begin position="782"/>
        <end position="792"/>
    </location>
</feature>
<feature type="compositionally biased region" description="Basic and acidic residues" evidence="1">
    <location>
        <begin position="267"/>
        <end position="278"/>
    </location>
</feature>
<reference evidence="5" key="3">
    <citation type="submission" date="2020-09" db="EMBL/GenBank/DDBJ databases">
        <authorList>
            <person name="Sun Q."/>
            <person name="Zhou Y."/>
        </authorList>
    </citation>
    <scope>NUCLEOTIDE SEQUENCE</scope>
    <source>
        <strain evidence="5">CGMCC 4.7206</strain>
    </source>
</reference>
<feature type="compositionally biased region" description="Pro residues" evidence="1">
    <location>
        <begin position="400"/>
        <end position="419"/>
    </location>
</feature>
<organism evidence="5 6">
    <name type="scientific">Saccharopolyspora thermophila</name>
    <dbReference type="NCBI Taxonomy" id="89367"/>
    <lineage>
        <taxon>Bacteria</taxon>
        <taxon>Bacillati</taxon>
        <taxon>Actinomycetota</taxon>
        <taxon>Actinomycetes</taxon>
        <taxon>Pseudonocardiales</taxon>
        <taxon>Pseudonocardiaceae</taxon>
        <taxon>Saccharopolyspora</taxon>
    </lineage>
</organism>
<dbReference type="AlphaFoldDB" id="A0A917N8A3"/>
<evidence type="ECO:0000259" key="3">
    <source>
        <dbReference type="Pfam" id="PF25547"/>
    </source>
</evidence>
<reference evidence="4" key="4">
    <citation type="submission" date="2023-12" db="EMBL/GenBank/DDBJ databases">
        <authorList>
            <person name="Sun Q."/>
            <person name="Inoue M."/>
        </authorList>
    </citation>
    <scope>NUCLEOTIDE SEQUENCE</scope>
    <source>
        <strain evidence="4">JCM 10664</strain>
    </source>
</reference>
<feature type="domain" description="Outer membrane channel protein CpnT-like N-terminal" evidence="3">
    <location>
        <begin position="17"/>
        <end position="132"/>
    </location>
</feature>
<dbReference type="PANTHER" id="PTHR42059:SF1">
    <property type="entry name" value="TNT DOMAIN-CONTAINING PROTEIN"/>
    <property type="match status" value="1"/>
</dbReference>